<dbReference type="GO" id="GO:0030313">
    <property type="term" value="C:cell envelope"/>
    <property type="evidence" value="ECO:0007669"/>
    <property type="project" value="UniProtKB-SubCell"/>
</dbReference>
<dbReference type="Proteomes" id="UP001165136">
    <property type="component" value="Unassembled WGS sequence"/>
</dbReference>
<evidence type="ECO:0000256" key="1">
    <source>
        <dbReference type="ARBA" id="ARBA00004196"/>
    </source>
</evidence>
<dbReference type="Gene3D" id="2.50.20.20">
    <property type="match status" value="1"/>
</dbReference>
<protein>
    <recommendedName>
        <fullName evidence="7">LppX_LprAFG lipoprotein</fullName>
    </recommendedName>
</protein>
<dbReference type="PROSITE" id="PS51257">
    <property type="entry name" value="PROKAR_LIPOPROTEIN"/>
    <property type="match status" value="1"/>
</dbReference>
<dbReference type="InterPro" id="IPR029046">
    <property type="entry name" value="LolA/LolB/LppX"/>
</dbReference>
<accession>A0A9W6R5X4</accession>
<keyword evidence="3" id="KW-1003">Cell membrane</keyword>
<dbReference type="EMBL" id="BSTI01000011">
    <property type="protein sequence ID" value="GLY68192.1"/>
    <property type="molecule type" value="Genomic_DNA"/>
</dbReference>
<dbReference type="Pfam" id="PF07161">
    <property type="entry name" value="LppX_LprAFG"/>
    <property type="match status" value="1"/>
</dbReference>
<evidence type="ECO:0000256" key="4">
    <source>
        <dbReference type="SAM" id="SignalP"/>
    </source>
</evidence>
<dbReference type="CDD" id="cd16334">
    <property type="entry name" value="LppX-like"/>
    <property type="match status" value="1"/>
</dbReference>
<dbReference type="SUPFAM" id="SSF89392">
    <property type="entry name" value="Prokaryotic lipoproteins and lipoprotein localization factors"/>
    <property type="match status" value="1"/>
</dbReference>
<dbReference type="RefSeq" id="WP_027942290.1">
    <property type="nucleotide sequence ID" value="NZ_BSTI01000011.1"/>
</dbReference>
<dbReference type="InterPro" id="IPR009830">
    <property type="entry name" value="LppX/LprAFG"/>
</dbReference>
<feature type="chain" id="PRO_5040913370" description="LppX_LprAFG lipoprotein" evidence="4">
    <location>
        <begin position="17"/>
        <end position="220"/>
    </location>
</feature>
<feature type="signal peptide" evidence="4">
    <location>
        <begin position="1"/>
        <end position="16"/>
    </location>
</feature>
<comment type="similarity">
    <text evidence="2">Belongs to the LppX/LprAFG lipoprotein family.</text>
</comment>
<keyword evidence="6" id="KW-1185">Reference proteome</keyword>
<dbReference type="AlphaFoldDB" id="A0A9W6R5X4"/>
<reference evidence="5" key="1">
    <citation type="submission" date="2023-03" db="EMBL/GenBank/DDBJ databases">
        <title>Amycolatopsis taiwanensis NBRC 103393.</title>
        <authorList>
            <person name="Ichikawa N."/>
            <person name="Sato H."/>
            <person name="Tonouchi N."/>
        </authorList>
    </citation>
    <scope>NUCLEOTIDE SEQUENCE</scope>
    <source>
        <strain evidence="5">NBRC 103393</strain>
    </source>
</reference>
<name>A0A9W6R5X4_9PSEU</name>
<evidence type="ECO:0000313" key="6">
    <source>
        <dbReference type="Proteomes" id="UP001165136"/>
    </source>
</evidence>
<keyword evidence="4" id="KW-0732">Signal</keyword>
<proteinExistence type="inferred from homology"/>
<evidence type="ECO:0008006" key="7">
    <source>
        <dbReference type="Google" id="ProtNLM"/>
    </source>
</evidence>
<comment type="caution">
    <text evidence="5">The sequence shown here is derived from an EMBL/GenBank/DDBJ whole genome shotgun (WGS) entry which is preliminary data.</text>
</comment>
<organism evidence="5 6">
    <name type="scientific">Amycolatopsis taiwanensis</name>
    <dbReference type="NCBI Taxonomy" id="342230"/>
    <lineage>
        <taxon>Bacteria</taxon>
        <taxon>Bacillati</taxon>
        <taxon>Actinomycetota</taxon>
        <taxon>Actinomycetes</taxon>
        <taxon>Pseudonocardiales</taxon>
        <taxon>Pseudonocardiaceae</taxon>
        <taxon>Amycolatopsis</taxon>
    </lineage>
</organism>
<evidence type="ECO:0000256" key="3">
    <source>
        <dbReference type="ARBA" id="ARBA00022475"/>
    </source>
</evidence>
<evidence type="ECO:0000256" key="2">
    <source>
        <dbReference type="ARBA" id="ARBA00009194"/>
    </source>
</evidence>
<evidence type="ECO:0000313" key="5">
    <source>
        <dbReference type="EMBL" id="GLY68192.1"/>
    </source>
</evidence>
<comment type="subcellular location">
    <subcellularLocation>
        <location evidence="1">Cell envelope</location>
    </subcellularLocation>
</comment>
<gene>
    <name evidence="5" type="ORF">Atai01_48110</name>
</gene>
<sequence length="220" mass="23167">MLRRIAGVLLAAAALATGCGPSPDTSGLPDGTQLVSAAGASLDQVRTVRFDFDVSGTIPGLDVRAVSGQASRDGSASGKADVQDTVNRFETTFAINGPTLYLTDQHGNRTERPVPAGYNPAVVLDPSRGLPRLLTEATGLKTETKEDVQGVQAYRVTGELAGNVVSSVVPQIHSDVDVKFWVTQSEPRELVRVWMQVPPQQPNEGAVMLQLALSDMSASG</sequence>
<keyword evidence="3" id="KW-0472">Membrane</keyword>